<dbReference type="GO" id="GO:0003978">
    <property type="term" value="F:UDP-glucose 4-epimerase activity"/>
    <property type="evidence" value="ECO:0007669"/>
    <property type="project" value="UniProtKB-EC"/>
</dbReference>
<feature type="non-terminal residue" evidence="2">
    <location>
        <position position="1"/>
    </location>
</feature>
<accession>A0A6J4U095</accession>
<feature type="compositionally biased region" description="Basic residues" evidence="1">
    <location>
        <begin position="58"/>
        <end position="72"/>
    </location>
</feature>
<feature type="compositionally biased region" description="Basic and acidic residues" evidence="1">
    <location>
        <begin position="198"/>
        <end position="211"/>
    </location>
</feature>
<name>A0A6J4U095_9ACTN</name>
<sequence length="283" mass="31004">DEDRRDRRQRPGRAACDPGAPRARPRGPERRPRAVDRPGRAVPARRPDRPRADDRGAVRRRGAPRHRGRRPPGRAARARGGDARRRLPDQHHEHAHRVRGRRAARPATGGVGVERDDPGVAVRPAAGLRAGRRGPSAAAGVELRALEGPRRGDRAAVQPVERHPDRRPAVLEHHAPRRLRGVPVVLGRPAAAPVEPLGVRRREPRGRELPARPRGRHPRRGGLRHRRRRHGHAASEPGADGRGLPRRAGAGLGRGARHAARDRQGPAPARLRPPVLLAGALRL</sequence>
<keyword evidence="2" id="KW-0413">Isomerase</keyword>
<protein>
    <submittedName>
        <fullName evidence="2">UDP-glucose 4-epimerase</fullName>
        <ecNumber evidence="2">5.1.3.2</ecNumber>
    </submittedName>
</protein>
<feature type="compositionally biased region" description="Low complexity" evidence="1">
    <location>
        <begin position="265"/>
        <end position="283"/>
    </location>
</feature>
<reference evidence="2" key="1">
    <citation type="submission" date="2020-02" db="EMBL/GenBank/DDBJ databases">
        <authorList>
            <person name="Meier V. D."/>
        </authorList>
    </citation>
    <scope>NUCLEOTIDE SEQUENCE</scope>
    <source>
        <strain evidence="2">AVDCRST_MAG79</strain>
    </source>
</reference>
<feature type="compositionally biased region" description="Basic and acidic residues" evidence="1">
    <location>
        <begin position="26"/>
        <end position="57"/>
    </location>
</feature>
<feature type="compositionally biased region" description="Basic and acidic residues" evidence="1">
    <location>
        <begin position="79"/>
        <end position="92"/>
    </location>
</feature>
<dbReference type="AlphaFoldDB" id="A0A6J4U095"/>
<dbReference type="EMBL" id="CADCWC010000218">
    <property type="protein sequence ID" value="CAA9536241.1"/>
    <property type="molecule type" value="Genomic_DNA"/>
</dbReference>
<proteinExistence type="predicted"/>
<feature type="compositionally biased region" description="Basic residues" evidence="1">
    <location>
        <begin position="213"/>
        <end position="232"/>
    </location>
</feature>
<feature type="region of interest" description="Disordered" evidence="1">
    <location>
        <begin position="195"/>
        <end position="283"/>
    </location>
</feature>
<feature type="region of interest" description="Disordered" evidence="1">
    <location>
        <begin position="1"/>
        <end position="164"/>
    </location>
</feature>
<feature type="compositionally biased region" description="Low complexity" evidence="1">
    <location>
        <begin position="12"/>
        <end position="22"/>
    </location>
</feature>
<feature type="compositionally biased region" description="Basic residues" evidence="1">
    <location>
        <begin position="93"/>
        <end position="104"/>
    </location>
</feature>
<feature type="non-terminal residue" evidence="2">
    <location>
        <position position="283"/>
    </location>
</feature>
<evidence type="ECO:0000256" key="1">
    <source>
        <dbReference type="SAM" id="MobiDB-lite"/>
    </source>
</evidence>
<gene>
    <name evidence="2" type="ORF">AVDCRST_MAG79-1394</name>
</gene>
<organism evidence="2">
    <name type="scientific">uncultured Thermoleophilia bacterium</name>
    <dbReference type="NCBI Taxonomy" id="1497501"/>
    <lineage>
        <taxon>Bacteria</taxon>
        <taxon>Bacillati</taxon>
        <taxon>Actinomycetota</taxon>
        <taxon>Thermoleophilia</taxon>
        <taxon>environmental samples</taxon>
    </lineage>
</organism>
<feature type="compositionally biased region" description="Basic and acidic residues" evidence="1">
    <location>
        <begin position="144"/>
        <end position="164"/>
    </location>
</feature>
<evidence type="ECO:0000313" key="2">
    <source>
        <dbReference type="EMBL" id="CAA9536241.1"/>
    </source>
</evidence>
<feature type="compositionally biased region" description="Low complexity" evidence="1">
    <location>
        <begin position="119"/>
        <end position="141"/>
    </location>
</feature>
<dbReference type="EC" id="5.1.3.2" evidence="2"/>